<sequence length="118" mass="13506">MKISKKICPIFKIQNGEFLEANREGDNLVIKTKITNNNTYKTIISKSELNIEDIIKNQGGDEFKEIQYISLMKTQLGDLDKIISFTLNKDTIKQIKTGEIKSNQIIENSIDTWISPNL</sequence>
<evidence type="ECO:0000313" key="1">
    <source>
        <dbReference type="EMBL" id="CEO33728.1"/>
    </source>
</evidence>
<dbReference type="EMBL" id="CDNY01000003">
    <property type="protein sequence ID" value="CEO33728.1"/>
    <property type="molecule type" value="Genomic_DNA"/>
</dbReference>
<reference evidence="2" key="1">
    <citation type="submission" date="2015-01" db="EMBL/GenBank/DDBJ databases">
        <authorList>
            <person name="Aslett A.Martin."/>
            <person name="De Silva Nishadi"/>
        </authorList>
    </citation>
    <scope>NUCLEOTIDE SEQUENCE [LARGE SCALE GENOMIC DNA]</scope>
    <source>
        <strain evidence="2">UMC4404</strain>
    </source>
</reference>
<organism evidence="1 2">
    <name type="scientific">Paraclostridium sordellii</name>
    <name type="common">Clostridium sordellii</name>
    <dbReference type="NCBI Taxonomy" id="1505"/>
    <lineage>
        <taxon>Bacteria</taxon>
        <taxon>Bacillati</taxon>
        <taxon>Bacillota</taxon>
        <taxon>Clostridia</taxon>
        <taxon>Peptostreptococcales</taxon>
        <taxon>Peptostreptococcaceae</taxon>
        <taxon>Paraclostridium</taxon>
    </lineage>
</organism>
<proteinExistence type="predicted"/>
<evidence type="ECO:0000313" key="2">
    <source>
        <dbReference type="Proteomes" id="UP000049685"/>
    </source>
</evidence>
<dbReference type="AlphaFoldDB" id="A0A9P1L1X3"/>
<dbReference type="Proteomes" id="UP000049685">
    <property type="component" value="Unassembled WGS sequence"/>
</dbReference>
<comment type="caution">
    <text evidence="1">The sequence shown here is derived from an EMBL/GenBank/DDBJ whole genome shotgun (WGS) entry which is preliminary data.</text>
</comment>
<gene>
    <name evidence="1" type="ORF">UMC4404_17081</name>
</gene>
<accession>A0A9P1L1X3</accession>
<protein>
    <submittedName>
        <fullName evidence="1">Uncharacterized protein</fullName>
    </submittedName>
</protein>
<dbReference type="RefSeq" id="WP_057558823.1">
    <property type="nucleotide sequence ID" value="NZ_BDJI01000002.1"/>
</dbReference>
<name>A0A9P1L1X3_PARSO</name>